<dbReference type="Proteomes" id="UP000515788">
    <property type="component" value="Chromosome 3"/>
</dbReference>
<dbReference type="GeneID" id="59325272"/>
<keyword evidence="3" id="KW-1185">Reference proteome</keyword>
<evidence type="ECO:0000256" key="1">
    <source>
        <dbReference type="SAM" id="MobiDB-lite"/>
    </source>
</evidence>
<protein>
    <submittedName>
        <fullName evidence="2">Uncharacterized protein</fullName>
    </submittedName>
</protein>
<dbReference type="RefSeq" id="XP_037138811.1">
    <property type="nucleotide sequence ID" value="XM_037282915.1"/>
</dbReference>
<organism evidence="2 3">
    <name type="scientific">Torulaspora globosa</name>
    <dbReference type="NCBI Taxonomy" id="48254"/>
    <lineage>
        <taxon>Eukaryota</taxon>
        <taxon>Fungi</taxon>
        <taxon>Dikarya</taxon>
        <taxon>Ascomycota</taxon>
        <taxon>Saccharomycotina</taxon>
        <taxon>Saccharomycetes</taxon>
        <taxon>Saccharomycetales</taxon>
        <taxon>Saccharomycetaceae</taxon>
        <taxon>Torulaspora</taxon>
    </lineage>
</organism>
<reference evidence="2 3" key="1">
    <citation type="submission" date="2020-06" db="EMBL/GenBank/DDBJ databases">
        <title>The yeast mating-type switching endonuclease HO is a domesticated member of an unorthodox homing genetic element family.</title>
        <authorList>
            <person name="Coughlan A.Y."/>
            <person name="Lombardi L."/>
            <person name="Braun-Galleani S."/>
            <person name="Martos A.R."/>
            <person name="Galeote V."/>
            <person name="Bigey F."/>
            <person name="Dequin S."/>
            <person name="Byrne K.P."/>
            <person name="Wolfe K.H."/>
        </authorList>
    </citation>
    <scope>NUCLEOTIDE SEQUENCE [LARGE SCALE GENOMIC DNA]</scope>
    <source>
        <strain evidence="2 3">CBS764</strain>
    </source>
</reference>
<feature type="region of interest" description="Disordered" evidence="1">
    <location>
        <begin position="112"/>
        <end position="144"/>
    </location>
</feature>
<evidence type="ECO:0000313" key="2">
    <source>
        <dbReference type="EMBL" id="QLL32136.1"/>
    </source>
</evidence>
<dbReference type="AlphaFoldDB" id="A0A7G3ZF50"/>
<dbReference type="EMBL" id="CP059248">
    <property type="protein sequence ID" value="QLL32136.1"/>
    <property type="molecule type" value="Genomic_DNA"/>
</dbReference>
<gene>
    <name evidence="2" type="ORF">HG536_0C03040</name>
</gene>
<evidence type="ECO:0000313" key="3">
    <source>
        <dbReference type="Proteomes" id="UP000515788"/>
    </source>
</evidence>
<sequence>MRDASRFKRNNHKQSIHNDRFYRARTFIMTTTGRATRFYDRMRQVLSRSERQTQHHRFRRWKNQQQAKSSSPAEMNQTAASIGSPTQQDDKLGCMMVEMHIQSRVSATKHLAAQGEAGHKKLGRKKRSSTRRATGERETQSIRSQNEQIVSDLLRTIDEYLIMHNGQYY</sequence>
<feature type="region of interest" description="Disordered" evidence="1">
    <location>
        <begin position="47"/>
        <end position="90"/>
    </location>
</feature>
<feature type="compositionally biased region" description="Basic residues" evidence="1">
    <location>
        <begin position="120"/>
        <end position="130"/>
    </location>
</feature>
<name>A0A7G3ZF50_9SACH</name>
<feature type="compositionally biased region" description="Polar residues" evidence="1">
    <location>
        <begin position="63"/>
        <end position="87"/>
    </location>
</feature>
<dbReference type="KEGG" id="tgb:HG536_0C03040"/>
<proteinExistence type="predicted"/>
<accession>A0A7G3ZF50</accession>